<sequence>MKPEWKSYTSIDSSIFMMISLFQFSFISFSPEKQQQQQHSHLFGQLKTLNVQLAWQTPDSDKRNEHTARNNYNSRFGYELKRI</sequence>
<evidence type="ECO:0000313" key="2">
    <source>
        <dbReference type="Proteomes" id="UP000790347"/>
    </source>
</evidence>
<reference evidence="1" key="2">
    <citation type="journal article" date="2022" name="Res Sq">
        <title>Comparative Genomics Reveals Insights into the Divergent Evolution of Astigmatic Mites and Household Pest Adaptations.</title>
        <authorList>
            <person name="Xiong Q."/>
            <person name="Wan A.T.-Y."/>
            <person name="Liu X.-Y."/>
            <person name="Fung C.S.-H."/>
            <person name="Xiao X."/>
            <person name="Malainual N."/>
            <person name="Hou J."/>
            <person name="Wang L."/>
            <person name="Wang M."/>
            <person name="Yang K."/>
            <person name="Cui Y."/>
            <person name="Leung E."/>
            <person name="Nong W."/>
            <person name="Shin S.-K."/>
            <person name="Au S."/>
            <person name="Jeong K.Y."/>
            <person name="Chew F.T."/>
            <person name="Hui J."/>
            <person name="Leung T.F."/>
            <person name="Tungtrongchitr A."/>
            <person name="Zhong N."/>
            <person name="Liu Z."/>
            <person name="Tsui S."/>
        </authorList>
    </citation>
    <scope>NUCLEOTIDE SEQUENCE</scope>
    <source>
        <strain evidence="1">Derf</strain>
        <tissue evidence="1">Whole organism</tissue>
    </source>
</reference>
<name>A0A922KW80_DERFA</name>
<gene>
    <name evidence="1" type="ORF">DERF_013320</name>
</gene>
<protein>
    <submittedName>
        <fullName evidence="1">Uncharacterized protein</fullName>
    </submittedName>
</protein>
<proteinExistence type="predicted"/>
<dbReference type="AlphaFoldDB" id="A0A922KW80"/>
<dbReference type="EMBL" id="ASGP02000007">
    <property type="protein sequence ID" value="KAH9497324.1"/>
    <property type="molecule type" value="Genomic_DNA"/>
</dbReference>
<accession>A0A922KW80</accession>
<dbReference type="Proteomes" id="UP000790347">
    <property type="component" value="Unassembled WGS sequence"/>
</dbReference>
<keyword evidence="2" id="KW-1185">Reference proteome</keyword>
<evidence type="ECO:0000313" key="1">
    <source>
        <dbReference type="EMBL" id="KAH9497324.1"/>
    </source>
</evidence>
<reference evidence="1" key="1">
    <citation type="submission" date="2013-05" db="EMBL/GenBank/DDBJ databases">
        <authorList>
            <person name="Yim A.K.Y."/>
            <person name="Chan T.F."/>
            <person name="Ji K.M."/>
            <person name="Liu X.Y."/>
            <person name="Zhou J.W."/>
            <person name="Li R.Q."/>
            <person name="Yang K.Y."/>
            <person name="Li J."/>
            <person name="Li M."/>
            <person name="Law P.T.W."/>
            <person name="Wu Y.L."/>
            <person name="Cai Z.L."/>
            <person name="Qin H."/>
            <person name="Bao Y."/>
            <person name="Leung R.K.K."/>
            <person name="Ng P.K.S."/>
            <person name="Zou J."/>
            <person name="Zhong X.J."/>
            <person name="Ran P.X."/>
            <person name="Zhong N.S."/>
            <person name="Liu Z.G."/>
            <person name="Tsui S.K.W."/>
        </authorList>
    </citation>
    <scope>NUCLEOTIDE SEQUENCE</scope>
    <source>
        <strain evidence="1">Derf</strain>
        <tissue evidence="1">Whole organism</tissue>
    </source>
</reference>
<organism evidence="1 2">
    <name type="scientific">Dermatophagoides farinae</name>
    <name type="common">American house dust mite</name>
    <dbReference type="NCBI Taxonomy" id="6954"/>
    <lineage>
        <taxon>Eukaryota</taxon>
        <taxon>Metazoa</taxon>
        <taxon>Ecdysozoa</taxon>
        <taxon>Arthropoda</taxon>
        <taxon>Chelicerata</taxon>
        <taxon>Arachnida</taxon>
        <taxon>Acari</taxon>
        <taxon>Acariformes</taxon>
        <taxon>Sarcoptiformes</taxon>
        <taxon>Astigmata</taxon>
        <taxon>Psoroptidia</taxon>
        <taxon>Analgoidea</taxon>
        <taxon>Pyroglyphidae</taxon>
        <taxon>Dermatophagoidinae</taxon>
        <taxon>Dermatophagoides</taxon>
    </lineage>
</organism>
<comment type="caution">
    <text evidence="1">The sequence shown here is derived from an EMBL/GenBank/DDBJ whole genome shotgun (WGS) entry which is preliminary data.</text>
</comment>